<sequence>MVTGFIGHLILFRVQLIRKLKSQSMTILKLQESIKNCKCIYIFYNRRILNQNYQQLLIQVIQYSLFMNLILDKENNYLILCTFDITIISELQMNKKQLQSIIIYEVNEFI</sequence>
<dbReference type="EMBL" id="CAJJDO010000034">
    <property type="protein sequence ID" value="CAD8159914.1"/>
    <property type="molecule type" value="Genomic_DNA"/>
</dbReference>
<comment type="caution">
    <text evidence="1">The sequence shown here is derived from an EMBL/GenBank/DDBJ whole genome shotgun (WGS) entry which is preliminary data.</text>
</comment>
<gene>
    <name evidence="1" type="ORF">PPENT_87.1.T0340058</name>
</gene>
<organism evidence="1 2">
    <name type="scientific">Paramecium pentaurelia</name>
    <dbReference type="NCBI Taxonomy" id="43138"/>
    <lineage>
        <taxon>Eukaryota</taxon>
        <taxon>Sar</taxon>
        <taxon>Alveolata</taxon>
        <taxon>Ciliophora</taxon>
        <taxon>Intramacronucleata</taxon>
        <taxon>Oligohymenophorea</taxon>
        <taxon>Peniculida</taxon>
        <taxon>Parameciidae</taxon>
        <taxon>Paramecium</taxon>
    </lineage>
</organism>
<name>A0A8S1U5F6_9CILI</name>
<keyword evidence="2" id="KW-1185">Reference proteome</keyword>
<protein>
    <submittedName>
        <fullName evidence="1">Uncharacterized protein</fullName>
    </submittedName>
</protein>
<evidence type="ECO:0000313" key="2">
    <source>
        <dbReference type="Proteomes" id="UP000689195"/>
    </source>
</evidence>
<proteinExistence type="predicted"/>
<dbReference type="Proteomes" id="UP000689195">
    <property type="component" value="Unassembled WGS sequence"/>
</dbReference>
<dbReference type="AlphaFoldDB" id="A0A8S1U5F6"/>
<accession>A0A8S1U5F6</accession>
<reference evidence="1" key="1">
    <citation type="submission" date="2021-01" db="EMBL/GenBank/DDBJ databases">
        <authorList>
            <consortium name="Genoscope - CEA"/>
            <person name="William W."/>
        </authorList>
    </citation>
    <scope>NUCLEOTIDE SEQUENCE</scope>
</reference>
<evidence type="ECO:0000313" key="1">
    <source>
        <dbReference type="EMBL" id="CAD8159914.1"/>
    </source>
</evidence>